<dbReference type="EMBL" id="SSXO01000001">
    <property type="protein sequence ID" value="TII01277.1"/>
    <property type="molecule type" value="Genomic_DNA"/>
</dbReference>
<feature type="transmembrane region" description="Helical" evidence="1">
    <location>
        <begin position="37"/>
        <end position="57"/>
    </location>
</feature>
<keyword evidence="1" id="KW-1133">Transmembrane helix</keyword>
<dbReference type="Pfam" id="PF10066">
    <property type="entry name" value="DUF2304"/>
    <property type="match status" value="1"/>
</dbReference>
<dbReference type="OrthoDB" id="2223431at2"/>
<dbReference type="AlphaFoldDB" id="A0A4T2GRQ8"/>
<organism evidence="2 3">
    <name type="scientific">Streptococcus suis</name>
    <dbReference type="NCBI Taxonomy" id="1307"/>
    <lineage>
        <taxon>Bacteria</taxon>
        <taxon>Bacillati</taxon>
        <taxon>Bacillota</taxon>
        <taxon>Bacilli</taxon>
        <taxon>Lactobacillales</taxon>
        <taxon>Streptococcaceae</taxon>
        <taxon>Streptococcus</taxon>
    </lineage>
</organism>
<feature type="transmembrane region" description="Helical" evidence="1">
    <location>
        <begin position="6"/>
        <end position="25"/>
    </location>
</feature>
<feature type="transmembrane region" description="Helical" evidence="1">
    <location>
        <begin position="63"/>
        <end position="83"/>
    </location>
</feature>
<keyword evidence="1" id="KW-0472">Membrane</keyword>
<dbReference type="InterPro" id="IPR019277">
    <property type="entry name" value="DUF2304"/>
</dbReference>
<dbReference type="Proteomes" id="UP000305165">
    <property type="component" value="Unassembled WGS sequence"/>
</dbReference>
<gene>
    <name evidence="2" type="ORF">FAJ39_02845</name>
</gene>
<reference evidence="2 3" key="1">
    <citation type="submission" date="2019-04" db="EMBL/GenBank/DDBJ databases">
        <title>Genome analysis of Streptococcus suis strain WUSS424.</title>
        <authorList>
            <person name="Chen H."/>
            <person name="Gao X."/>
            <person name="Wu Z."/>
        </authorList>
    </citation>
    <scope>NUCLEOTIDE SEQUENCE [LARGE SCALE GENOMIC DNA]</scope>
    <source>
        <strain evidence="2 3">WUSS424</strain>
    </source>
</reference>
<keyword evidence="1" id="KW-0812">Transmembrane</keyword>
<proteinExistence type="predicted"/>
<evidence type="ECO:0000313" key="3">
    <source>
        <dbReference type="Proteomes" id="UP000305165"/>
    </source>
</evidence>
<accession>A0A4T2GRQ8</accession>
<evidence type="ECO:0000256" key="1">
    <source>
        <dbReference type="SAM" id="Phobius"/>
    </source>
</evidence>
<sequence length="118" mass="13597">MSLLLQVEMIVLAVLLMFFIVRMVNRHSFSVKKALPWLLIGLILIFISIFPTSVAYVAHKIGFGFTINFLLFSALVFLFFLEISDTTHSAQREQEIKTLIQEVSLLKKELHERDKDGK</sequence>
<evidence type="ECO:0000313" key="2">
    <source>
        <dbReference type="EMBL" id="TII01277.1"/>
    </source>
</evidence>
<comment type="caution">
    <text evidence="2">The sequence shown here is derived from an EMBL/GenBank/DDBJ whole genome shotgun (WGS) entry which is preliminary data.</text>
</comment>
<protein>
    <submittedName>
        <fullName evidence="2">DUF2304 domain-containing protein</fullName>
    </submittedName>
</protein>
<name>A0A4T2GRQ8_STRSU</name>